<protein>
    <recommendedName>
        <fullName evidence="4">RING-type domain-containing protein</fullName>
    </recommendedName>
</protein>
<feature type="compositionally biased region" description="Low complexity" evidence="1">
    <location>
        <begin position="72"/>
        <end position="90"/>
    </location>
</feature>
<name>A0A2V3IP84_9FLOR</name>
<feature type="region of interest" description="Disordered" evidence="1">
    <location>
        <begin position="62"/>
        <end position="189"/>
    </location>
</feature>
<dbReference type="InterPro" id="IPR036181">
    <property type="entry name" value="MIT_dom_sf"/>
</dbReference>
<dbReference type="SUPFAM" id="SSF57850">
    <property type="entry name" value="RING/U-box"/>
    <property type="match status" value="1"/>
</dbReference>
<feature type="compositionally biased region" description="Polar residues" evidence="1">
    <location>
        <begin position="224"/>
        <end position="250"/>
    </location>
</feature>
<accession>A0A2V3IP84</accession>
<feature type="compositionally biased region" description="Basic and acidic residues" evidence="1">
    <location>
        <begin position="118"/>
        <end position="133"/>
    </location>
</feature>
<proteinExistence type="predicted"/>
<feature type="compositionally biased region" description="Polar residues" evidence="1">
    <location>
        <begin position="176"/>
        <end position="185"/>
    </location>
</feature>
<reference evidence="2 3" key="1">
    <citation type="journal article" date="2018" name="Mol. Biol. Evol.">
        <title>Analysis of the draft genome of the red seaweed Gracilariopsis chorda provides insights into genome size evolution in Rhodophyta.</title>
        <authorList>
            <person name="Lee J."/>
            <person name="Yang E.C."/>
            <person name="Graf L."/>
            <person name="Yang J.H."/>
            <person name="Qiu H."/>
            <person name="Zel Zion U."/>
            <person name="Chan C.X."/>
            <person name="Stephens T.G."/>
            <person name="Weber A.P.M."/>
            <person name="Boo G.H."/>
            <person name="Boo S.M."/>
            <person name="Kim K.M."/>
            <person name="Shin Y."/>
            <person name="Jung M."/>
            <person name="Lee S.J."/>
            <person name="Yim H.S."/>
            <person name="Lee J.H."/>
            <person name="Bhattacharya D."/>
            <person name="Yoon H.S."/>
        </authorList>
    </citation>
    <scope>NUCLEOTIDE SEQUENCE [LARGE SCALE GENOMIC DNA]</scope>
    <source>
        <strain evidence="2 3">SKKU-2015</strain>
        <tissue evidence="2">Whole body</tissue>
    </source>
</reference>
<feature type="region of interest" description="Disordered" evidence="1">
    <location>
        <begin position="1"/>
        <end position="50"/>
    </location>
</feature>
<feature type="compositionally biased region" description="Basic residues" evidence="1">
    <location>
        <begin position="106"/>
        <end position="117"/>
    </location>
</feature>
<evidence type="ECO:0000313" key="3">
    <source>
        <dbReference type="Proteomes" id="UP000247409"/>
    </source>
</evidence>
<evidence type="ECO:0000256" key="1">
    <source>
        <dbReference type="SAM" id="MobiDB-lite"/>
    </source>
</evidence>
<dbReference type="OrthoDB" id="10459969at2759"/>
<feature type="region of interest" description="Disordered" evidence="1">
    <location>
        <begin position="389"/>
        <end position="463"/>
    </location>
</feature>
<organism evidence="2 3">
    <name type="scientific">Gracilariopsis chorda</name>
    <dbReference type="NCBI Taxonomy" id="448386"/>
    <lineage>
        <taxon>Eukaryota</taxon>
        <taxon>Rhodophyta</taxon>
        <taxon>Florideophyceae</taxon>
        <taxon>Rhodymeniophycidae</taxon>
        <taxon>Gracilariales</taxon>
        <taxon>Gracilariaceae</taxon>
        <taxon>Gracilariopsis</taxon>
    </lineage>
</organism>
<feature type="region of interest" description="Disordered" evidence="1">
    <location>
        <begin position="224"/>
        <end position="285"/>
    </location>
</feature>
<feature type="compositionally biased region" description="Low complexity" evidence="1">
    <location>
        <begin position="402"/>
        <end position="415"/>
    </location>
</feature>
<keyword evidence="3" id="KW-1185">Reference proteome</keyword>
<evidence type="ECO:0000313" key="2">
    <source>
        <dbReference type="EMBL" id="PXF43888.1"/>
    </source>
</evidence>
<comment type="caution">
    <text evidence="2">The sequence shown here is derived from an EMBL/GenBank/DDBJ whole genome shotgun (WGS) entry which is preliminary data.</text>
</comment>
<dbReference type="Proteomes" id="UP000247409">
    <property type="component" value="Unassembled WGS sequence"/>
</dbReference>
<dbReference type="EMBL" id="NBIV01000108">
    <property type="protein sequence ID" value="PXF43888.1"/>
    <property type="molecule type" value="Genomic_DNA"/>
</dbReference>
<dbReference type="AlphaFoldDB" id="A0A2V3IP84"/>
<gene>
    <name evidence="2" type="ORF">BWQ96_06354</name>
</gene>
<sequence>MLRFAKLRRGASADVKMPPLETQATPPKSPAPDEQEIDEERRSSDVAPAKKSLRALIWEKARHVRKQSTDGVPAASSTQSASSPSSSVPQLQNTDIPSDDIVEVKRRAKDARRKARRAERERKEEEWKEENRQRFNQSKIYDLPYEPLPPLSNFDSASEDERDPVRSLSQTHRHLQSASSTNPSLPSDAAPMLDIAQALPSNRNTDAQLAELFAAQALTGNNPSTAVPSASAEATSPNHSTAAPNGSSTAPIAFSQGGHARRLPTQPAPIGWGDAYDTAPSQPLYGTPAHLAQRGPTTVDPSLAEKINRGRQLAFLAIEQEEQGNMGAAEAGYMKALSLLVPASKELDIGSELNKNARLSLKAKVQREASAMLDKCEQLRLFLKATAPTVPTDVPNMPTQNSTSYPTRPRNSSPPRTDRRSFDEDPVSPDSAVLPPRVETRTRSPKKSQRHIPPPPPPSFQDDPRELIQRLEHRKNVLSAASDVFPSAPNASVLHKPRQSVPKRLETYAKCFMCKENAHLKTPCNHAFCSICGNQTVSVFGKCPVPGCNTRLTTESFIHIAP</sequence>
<dbReference type="SUPFAM" id="SSF116846">
    <property type="entry name" value="MIT domain"/>
    <property type="match status" value="1"/>
</dbReference>
<evidence type="ECO:0008006" key="4">
    <source>
        <dbReference type="Google" id="ProtNLM"/>
    </source>
</evidence>